<organism evidence="1 2">
    <name type="scientific">Saccharothrix mutabilis subsp. mutabilis</name>
    <dbReference type="NCBI Taxonomy" id="66855"/>
    <lineage>
        <taxon>Bacteria</taxon>
        <taxon>Bacillati</taxon>
        <taxon>Actinomycetota</taxon>
        <taxon>Actinomycetes</taxon>
        <taxon>Pseudonocardiales</taxon>
        <taxon>Pseudonocardiaceae</taxon>
        <taxon>Saccharothrix</taxon>
    </lineage>
</organism>
<dbReference type="Pfam" id="PF19686">
    <property type="entry name" value="DUF6188"/>
    <property type="match status" value="1"/>
</dbReference>
<dbReference type="Proteomes" id="UP001500416">
    <property type="component" value="Unassembled WGS sequence"/>
</dbReference>
<dbReference type="InterPro" id="IPR046179">
    <property type="entry name" value="DUF6188"/>
</dbReference>
<name>A0ABN0UE94_9PSEU</name>
<accession>A0ABN0UE94</accession>
<sequence>MHLECAGFDVLQLRIDWAVTFVMGDQERSLEVRVEGPFELRTAGAVTRIRPEGDAVDLAPVLGLVRQSVENVDVFREGLLVIGFGCGATLSVLAGDGFEAWQISGQSGVMFTGDADGGFVTWGT</sequence>
<protein>
    <submittedName>
        <fullName evidence="1">Uncharacterized protein</fullName>
    </submittedName>
</protein>
<keyword evidence="2" id="KW-1185">Reference proteome</keyword>
<evidence type="ECO:0000313" key="2">
    <source>
        <dbReference type="Proteomes" id="UP001500416"/>
    </source>
</evidence>
<dbReference type="EMBL" id="BAAABU010000015">
    <property type="protein sequence ID" value="GAA0247747.1"/>
    <property type="molecule type" value="Genomic_DNA"/>
</dbReference>
<evidence type="ECO:0000313" key="1">
    <source>
        <dbReference type="EMBL" id="GAA0247747.1"/>
    </source>
</evidence>
<comment type="caution">
    <text evidence="1">The sequence shown here is derived from an EMBL/GenBank/DDBJ whole genome shotgun (WGS) entry which is preliminary data.</text>
</comment>
<reference evidence="1 2" key="1">
    <citation type="journal article" date="2019" name="Int. J. Syst. Evol. Microbiol.">
        <title>The Global Catalogue of Microorganisms (GCM) 10K type strain sequencing project: providing services to taxonomists for standard genome sequencing and annotation.</title>
        <authorList>
            <consortium name="The Broad Institute Genomics Platform"/>
            <consortium name="The Broad Institute Genome Sequencing Center for Infectious Disease"/>
            <person name="Wu L."/>
            <person name="Ma J."/>
        </authorList>
    </citation>
    <scope>NUCLEOTIDE SEQUENCE [LARGE SCALE GENOMIC DNA]</scope>
    <source>
        <strain evidence="1 2">JCM 3380</strain>
    </source>
</reference>
<gene>
    <name evidence="1" type="ORF">GCM10010492_54340</name>
</gene>
<proteinExistence type="predicted"/>